<protein>
    <recommendedName>
        <fullName evidence="4">LTXXQ motif family protein</fullName>
    </recommendedName>
</protein>
<dbReference type="EMBL" id="FMVF01000012">
    <property type="protein sequence ID" value="SCY82853.1"/>
    <property type="molecule type" value="Genomic_DNA"/>
</dbReference>
<evidence type="ECO:0000256" key="1">
    <source>
        <dbReference type="SAM" id="SignalP"/>
    </source>
</evidence>
<evidence type="ECO:0008006" key="4">
    <source>
        <dbReference type="Google" id="ProtNLM"/>
    </source>
</evidence>
<keyword evidence="3" id="KW-1185">Reference proteome</keyword>
<reference evidence="2 3" key="1">
    <citation type="submission" date="2016-10" db="EMBL/GenBank/DDBJ databases">
        <authorList>
            <person name="de Groot N.N."/>
        </authorList>
    </citation>
    <scope>NUCLEOTIDE SEQUENCE [LARGE SCALE GENOMIC DNA]</scope>
    <source>
        <strain evidence="2 3">CGMCC 1.7031</strain>
    </source>
</reference>
<organism evidence="2 3">
    <name type="scientific">Flavobacterium caeni</name>
    <dbReference type="NCBI Taxonomy" id="490189"/>
    <lineage>
        <taxon>Bacteria</taxon>
        <taxon>Pseudomonadati</taxon>
        <taxon>Bacteroidota</taxon>
        <taxon>Flavobacteriia</taxon>
        <taxon>Flavobacteriales</taxon>
        <taxon>Flavobacteriaceae</taxon>
        <taxon>Flavobacterium</taxon>
    </lineage>
</organism>
<dbReference type="AlphaFoldDB" id="A0A1G5J3D6"/>
<evidence type="ECO:0000313" key="3">
    <source>
        <dbReference type="Proteomes" id="UP000199354"/>
    </source>
</evidence>
<dbReference type="STRING" id="490189.SAMN02927903_02518"/>
<gene>
    <name evidence="2" type="ORF">SAMN02927903_02518</name>
</gene>
<evidence type="ECO:0000313" key="2">
    <source>
        <dbReference type="EMBL" id="SCY82853.1"/>
    </source>
</evidence>
<feature type="chain" id="PRO_5011723587" description="LTXXQ motif family protein" evidence="1">
    <location>
        <begin position="21"/>
        <end position="107"/>
    </location>
</feature>
<dbReference type="OrthoDB" id="1376569at2"/>
<accession>A0A1G5J3D6</accession>
<feature type="signal peptide" evidence="1">
    <location>
        <begin position="1"/>
        <end position="20"/>
    </location>
</feature>
<name>A0A1G5J3D6_9FLAO</name>
<sequence length="107" mass="11806">MKKLIAVVTLVLAFSVSAQAQDKKSNFNDAAQKDVAALIEKVTIDQTLKQDMYTLMVSKHEMLAAAKSPADKQKVSDMIEHKILSGVSKEQRKVLTDNPALLKQLSH</sequence>
<dbReference type="RefSeq" id="WP_139149664.1">
    <property type="nucleotide sequence ID" value="NZ_FMVF01000012.1"/>
</dbReference>
<proteinExistence type="predicted"/>
<keyword evidence="1" id="KW-0732">Signal</keyword>
<dbReference type="Proteomes" id="UP000199354">
    <property type="component" value="Unassembled WGS sequence"/>
</dbReference>